<organism evidence="3 4">
    <name type="scientific">Eggerthella guodeyinii</name>
    <dbReference type="NCBI Taxonomy" id="2690837"/>
    <lineage>
        <taxon>Bacteria</taxon>
        <taxon>Bacillati</taxon>
        <taxon>Actinomycetota</taxon>
        <taxon>Coriobacteriia</taxon>
        <taxon>Eggerthellales</taxon>
        <taxon>Eggerthellaceae</taxon>
        <taxon>Eggerthella</taxon>
    </lineage>
</organism>
<dbReference type="InterPro" id="IPR050272">
    <property type="entry name" value="Isochorismatase-like_hydrls"/>
</dbReference>
<reference evidence="3 4" key="1">
    <citation type="submission" date="2020-10" db="EMBL/GenBank/DDBJ databases">
        <title>Eggerthella sp. nov., isolated from human feces.</title>
        <authorList>
            <person name="Yajun G."/>
        </authorList>
    </citation>
    <scope>NUCLEOTIDE SEQUENCE [LARGE SCALE GENOMIC DNA]</scope>
    <source>
        <strain evidence="3 4">HF-1101</strain>
    </source>
</reference>
<accession>A0A6L7IUA4</accession>
<dbReference type="PANTHER" id="PTHR43540:SF14">
    <property type="entry name" value="ISOCHORISMATASE"/>
    <property type="match status" value="1"/>
</dbReference>
<evidence type="ECO:0000256" key="1">
    <source>
        <dbReference type="ARBA" id="ARBA00022801"/>
    </source>
</evidence>
<feature type="domain" description="Isochorismatase-like" evidence="2">
    <location>
        <begin position="8"/>
        <end position="149"/>
    </location>
</feature>
<sequence length="181" mass="19581">MQNGAYDALIVIDVQTALVEAHPSDEERFIASVGALIEACRCNGVPVVYVLHDGGAGDELERGTDGWQAYAAVAPQGGEPCVGKRFNSAFRRTGLHEMLRSLGAKCLVMCGMQTEFCFDASVKAAFELGFEVTVPREAVTTFDSEFATGDALTAYFEDRIWDGRFAQVKDTASVIEELAAR</sequence>
<dbReference type="RefSeq" id="WP_160942965.1">
    <property type="nucleotide sequence ID" value="NZ_CP063310.1"/>
</dbReference>
<dbReference type="GO" id="GO:0016787">
    <property type="term" value="F:hydrolase activity"/>
    <property type="evidence" value="ECO:0007669"/>
    <property type="project" value="UniProtKB-KW"/>
</dbReference>
<dbReference type="AlphaFoldDB" id="A0A6L7IUA4"/>
<dbReference type="CDD" id="cd01014">
    <property type="entry name" value="nicotinamidase_related"/>
    <property type="match status" value="1"/>
</dbReference>
<proteinExistence type="predicted"/>
<evidence type="ECO:0000259" key="2">
    <source>
        <dbReference type="Pfam" id="PF00857"/>
    </source>
</evidence>
<dbReference type="InterPro" id="IPR036380">
    <property type="entry name" value="Isochorismatase-like_sf"/>
</dbReference>
<dbReference type="Gene3D" id="3.40.50.850">
    <property type="entry name" value="Isochorismatase-like"/>
    <property type="match status" value="1"/>
</dbReference>
<protein>
    <submittedName>
        <fullName evidence="3">Cysteine hydrolase</fullName>
    </submittedName>
</protein>
<dbReference type="PANTHER" id="PTHR43540">
    <property type="entry name" value="PEROXYUREIDOACRYLATE/UREIDOACRYLATE AMIDOHYDROLASE-RELATED"/>
    <property type="match status" value="1"/>
</dbReference>
<gene>
    <name evidence="3" type="ORF">GS424_004195</name>
</gene>
<evidence type="ECO:0000313" key="4">
    <source>
        <dbReference type="Proteomes" id="UP000478463"/>
    </source>
</evidence>
<dbReference type="Proteomes" id="UP000478463">
    <property type="component" value="Chromosome"/>
</dbReference>
<keyword evidence="1 3" id="KW-0378">Hydrolase</keyword>
<dbReference type="EMBL" id="CP063310">
    <property type="protein sequence ID" value="QOS69058.1"/>
    <property type="molecule type" value="Genomic_DNA"/>
</dbReference>
<name>A0A6L7IUA4_9ACTN</name>
<dbReference type="KEGG" id="egd:GS424_004195"/>
<dbReference type="SUPFAM" id="SSF52499">
    <property type="entry name" value="Isochorismatase-like hydrolases"/>
    <property type="match status" value="1"/>
</dbReference>
<evidence type="ECO:0000313" key="3">
    <source>
        <dbReference type="EMBL" id="QOS69058.1"/>
    </source>
</evidence>
<dbReference type="InterPro" id="IPR000868">
    <property type="entry name" value="Isochorismatase-like_dom"/>
</dbReference>
<dbReference type="Pfam" id="PF00857">
    <property type="entry name" value="Isochorismatase"/>
    <property type="match status" value="1"/>
</dbReference>